<dbReference type="Proteomes" id="UP001172673">
    <property type="component" value="Unassembled WGS sequence"/>
</dbReference>
<evidence type="ECO:0008006" key="3">
    <source>
        <dbReference type="Google" id="ProtNLM"/>
    </source>
</evidence>
<protein>
    <recommendedName>
        <fullName evidence="3">CST complex subunit Ten1</fullName>
    </recommendedName>
</protein>
<proteinExistence type="predicted"/>
<dbReference type="GO" id="GO:0016233">
    <property type="term" value="P:telomere capping"/>
    <property type="evidence" value="ECO:0007669"/>
    <property type="project" value="InterPro"/>
</dbReference>
<reference evidence="1" key="1">
    <citation type="submission" date="2022-10" db="EMBL/GenBank/DDBJ databases">
        <title>Culturing micro-colonial fungi from biological soil crusts in the Mojave desert and describing Neophaeococcomyces mojavensis, and introducing the new genera and species Taxawa tesnikishii.</title>
        <authorList>
            <person name="Kurbessoian T."/>
            <person name="Stajich J.E."/>
        </authorList>
    </citation>
    <scope>NUCLEOTIDE SEQUENCE</scope>
    <source>
        <strain evidence="1">TK_41</strain>
    </source>
</reference>
<dbReference type="GO" id="GO:1990879">
    <property type="term" value="C:CST complex"/>
    <property type="evidence" value="ECO:0007669"/>
    <property type="project" value="InterPro"/>
</dbReference>
<evidence type="ECO:0000313" key="1">
    <source>
        <dbReference type="EMBL" id="KAJ9611400.1"/>
    </source>
</evidence>
<evidence type="ECO:0000313" key="2">
    <source>
        <dbReference type="Proteomes" id="UP001172673"/>
    </source>
</evidence>
<dbReference type="Gene3D" id="2.40.50.140">
    <property type="entry name" value="Nucleic acid-binding proteins"/>
    <property type="match status" value="1"/>
</dbReference>
<dbReference type="Pfam" id="PF12658">
    <property type="entry name" value="Ten1"/>
    <property type="match status" value="1"/>
</dbReference>
<dbReference type="GO" id="GO:0043047">
    <property type="term" value="F:single-stranded telomeric DNA binding"/>
    <property type="evidence" value="ECO:0007669"/>
    <property type="project" value="InterPro"/>
</dbReference>
<organism evidence="1 2">
    <name type="scientific">Cladophialophora chaetospira</name>
    <dbReference type="NCBI Taxonomy" id="386627"/>
    <lineage>
        <taxon>Eukaryota</taxon>
        <taxon>Fungi</taxon>
        <taxon>Dikarya</taxon>
        <taxon>Ascomycota</taxon>
        <taxon>Pezizomycotina</taxon>
        <taxon>Eurotiomycetes</taxon>
        <taxon>Chaetothyriomycetidae</taxon>
        <taxon>Chaetothyriales</taxon>
        <taxon>Herpotrichiellaceae</taxon>
        <taxon>Cladophialophora</taxon>
    </lineage>
</organism>
<dbReference type="AlphaFoldDB" id="A0AA38XDI6"/>
<dbReference type="InterPro" id="IPR024222">
    <property type="entry name" value="Ten1_fungal"/>
</dbReference>
<keyword evidence="2" id="KW-1185">Reference proteome</keyword>
<dbReference type="InterPro" id="IPR012340">
    <property type="entry name" value="NA-bd_OB-fold"/>
</dbReference>
<accession>A0AA38XDI6</accession>
<dbReference type="EMBL" id="JAPDRK010000006">
    <property type="protein sequence ID" value="KAJ9611400.1"/>
    <property type="molecule type" value="Genomic_DNA"/>
</dbReference>
<sequence length="148" mass="16211">MADGVSNGPMASKWVFIHQVPSLASGTKVRLLGCIVDYDIAKGQILLEHAYPKDAPTVPSLWVDVSLVVENTKSTTLSHGTWLNVVGYVRGNRRQTGRKSGSHLQKGPQAAPLQAVLIWDAGAVRVGEYEYTLEEERRARQDSELKGN</sequence>
<name>A0AA38XDI6_9EURO</name>
<gene>
    <name evidence="1" type="ORF">H2200_004584</name>
</gene>
<comment type="caution">
    <text evidence="1">The sequence shown here is derived from an EMBL/GenBank/DDBJ whole genome shotgun (WGS) entry which is preliminary data.</text>
</comment>